<organism evidence="5 6">
    <name type="scientific">Glossina austeni</name>
    <name type="common">Savannah tsetse fly</name>
    <dbReference type="NCBI Taxonomy" id="7395"/>
    <lineage>
        <taxon>Eukaryota</taxon>
        <taxon>Metazoa</taxon>
        <taxon>Ecdysozoa</taxon>
        <taxon>Arthropoda</taxon>
        <taxon>Hexapoda</taxon>
        <taxon>Insecta</taxon>
        <taxon>Pterygota</taxon>
        <taxon>Neoptera</taxon>
        <taxon>Endopterygota</taxon>
        <taxon>Diptera</taxon>
        <taxon>Brachycera</taxon>
        <taxon>Muscomorpha</taxon>
        <taxon>Hippoboscoidea</taxon>
        <taxon>Glossinidae</taxon>
        <taxon>Glossina</taxon>
    </lineage>
</organism>
<evidence type="ECO:0008006" key="7">
    <source>
        <dbReference type="Google" id="ProtNLM"/>
    </source>
</evidence>
<keyword evidence="4" id="KW-0539">Nucleus</keyword>
<sequence>MDGVPDDMWSPYKQLYKLIEHTFANPTEQAISNFENCLKRHKQTLSSILRNPPKNERNREQLKIHTSQGIPISGSSRTMVVSKDLVDECLIISDMYDLDEFLALELLCTAQRQMPQHPGLPRGIIAILLYYDGRKAIASSLRDLFQVTNGVSWISELPKKLTSIITSFTQSIVEDSNVLDRILDLLEIELDLTNETLLLAKNRALGPSKHQNQVTELFQNIRLALVTALFNWSAQRSLPAAIVTRLIKILSKYKSTEASGSIDDVTLTMLFALLYSYDTSTLQNQEDNPLIQNLNMVKDGEFAQQIYNVLMSETIPEQNDEINSFIKFSFGLSLCGLRHASQYLQSSVYKVVNHDEQLVDDAIYANVFKFIYYSLLERDIIYKNEFFFRRLHMLFTDFIDFMHSKVTELRGRAGETAKTVMSFINEGLEPPSNLDCNFEMLTLCIGKFYKNNYANPSLCMEYWGPLDVSQASAKSTTRSVSLFKFIRLAGELLPRTLFVPYLKMIAGLSCSEQSARNTFNLLKQTSALTGSSSLSWEHFFSSFTRYYTNLRQEYCSSSETIYRSRAVKRSINPNEIEGLRAVLEVIRSVAEHDEVARIAMCEHPNWNPLCTLIGLLTCSIPLALKADILITLAALGKSRETANLLWNNLEASQIIETIPSTNTHSTSNIVLEIEQNECRLEKYPLTQGILELLYSLITSAIPKNLGCGSRKPGFDPYLNFIVNDIFLKFCNRNYKDPIEKWVIGVKCLKILQYLLDTYEVEPQHFKANKNSEAPPGFHIMLQLQTKTELLRWILSIIDTIHVFLDACKNFPGKTHMEECTLYCLKIVRFGLVHQDAFLEAHSLANSTILLCGLKKILLDINPRTQKPDHLLNTTSFIMYSSWLPSNAFEAVKILHVISKQSIKHSHIFEILSQNENTRDKLRQGFVECLEHDYIPSNNIAKVDGVEPLRIELQTKEAIIELIQDNLYHPSPNLAFFLLGFDNDKDHLFQNQRLGILEWSSNCTKSLISLLDNHLEMRNITTSLDIDMERIVERAFRLLYSLCAIQKTSDSILRYIRSRNDFLYRHLKELPSVKMDNSSVIKQNSFLLKCAAIELKITNAKGQLSRFEHICKLFLGVSAKGNQEISAMEINNFYTHSATVFGDGALSNSPSKDHNMLLSNVLNCIEFGDDKLPDAKWNYFDSAKIKPLLSECEYKSEQEIKFVDIKKLRSIIHSELKTIQNIASGQRKIMLKEIESVLLYAVKVNEQRRKHFATIKFIEAWTQVTEVLFSCAPNSCLPKAIKQELIKEILQKILNKVTLNHLMSEEAILMSGTILLLLANLSNCCSLTPENVLEMSDSDEFKDGISKSHVKSNALNLKYILKHILEWIMVSGVSSQKLRINLYAALLKCLTVIKAQNKIQKSNKLEDEQYVSRLDRSMGNTNESLDPNQLRMLVKVLSSFGDKLMQIICHDCITGHDICKILALACIDVILEVEGMTNFMNFIDNRGYLPHIVESLLKSNEELCRILNDIPENMKCLYVYESKMCMLLYLANTYVGAEMLLSNKILEVLASMTVFNLHPDLRRTEIWQGQGLSRYISPIDVRFRQILFPALHLCDSLITTLGTENHSVVSQVGHFVLSNSDMIELVLRSINSVSDLGLLEELALITGIIARTFVQETVSLRNLEFINDVGVNLYRIRKLMLSVLARFIISDSHFKDMMKPKNTAYEPNELNKANHIKYFLEIAANVILYCRNVVSNNSADHKSCGLLFSPNIVDAVQDSRDATTRNHYNLAIIANQLKGSVEYYHSQKSILEGLLRQKSNLKNTGFDVTVTKQCNEKQNELSLCAFIAQQCLYLLWSHLDIYMRFIASNVQDTGCYESVRNLESTTGIKVTRAGLLSLKKTLVSVFNERFSKQLCATIEHTNEKDVGFNNALLRRIKSLIQFAPVE</sequence>
<reference evidence="5" key="1">
    <citation type="submission" date="2020-05" db="UniProtKB">
        <authorList>
            <consortium name="EnsemblMetazoa"/>
        </authorList>
    </citation>
    <scope>IDENTIFICATION</scope>
    <source>
        <strain evidence="5">TTRI</strain>
    </source>
</reference>
<evidence type="ECO:0000256" key="2">
    <source>
        <dbReference type="ARBA" id="ARBA00005892"/>
    </source>
</evidence>
<dbReference type="GO" id="GO:0044611">
    <property type="term" value="C:nuclear pore inner ring"/>
    <property type="evidence" value="ECO:0007669"/>
    <property type="project" value="TreeGrafter"/>
</dbReference>
<comment type="similarity">
    <text evidence="2">Belongs to the NUP186/NUP192/NUP205 family.</text>
</comment>
<dbReference type="GO" id="GO:0006999">
    <property type="term" value="P:nuclear pore organization"/>
    <property type="evidence" value="ECO:0007669"/>
    <property type="project" value="TreeGrafter"/>
</dbReference>
<dbReference type="STRING" id="7395.A0A1A9VC80"/>
<dbReference type="PANTHER" id="PTHR31344">
    <property type="entry name" value="NUCLEAR PORE COMPLEX PROTEIN NUP205"/>
    <property type="match status" value="1"/>
</dbReference>
<evidence type="ECO:0000256" key="4">
    <source>
        <dbReference type="ARBA" id="ARBA00023242"/>
    </source>
</evidence>
<protein>
    <recommendedName>
        <fullName evidence="7">Nuclear pore complex protein Nup205</fullName>
    </recommendedName>
</protein>
<dbReference type="InterPro" id="IPR021827">
    <property type="entry name" value="Nup186/Nup192/Nup205"/>
</dbReference>
<keyword evidence="3" id="KW-0813">Transport</keyword>
<dbReference type="EnsemblMetazoa" id="GAUT032672-RA">
    <property type="protein sequence ID" value="GAUT032672-PA"/>
    <property type="gene ID" value="GAUT032672"/>
</dbReference>
<dbReference type="Proteomes" id="UP000078200">
    <property type="component" value="Unassembled WGS sequence"/>
</dbReference>
<keyword evidence="6" id="KW-1185">Reference proteome</keyword>
<name>A0A1A9VC80_GLOAU</name>
<evidence type="ECO:0000313" key="5">
    <source>
        <dbReference type="EnsemblMetazoa" id="GAUT032672-PA"/>
    </source>
</evidence>
<dbReference type="VEuPathDB" id="VectorBase:GAUT032672"/>
<evidence type="ECO:0000256" key="3">
    <source>
        <dbReference type="ARBA" id="ARBA00022448"/>
    </source>
</evidence>
<comment type="subcellular location">
    <subcellularLocation>
        <location evidence="1">Nucleus</location>
    </subcellularLocation>
</comment>
<evidence type="ECO:0000256" key="1">
    <source>
        <dbReference type="ARBA" id="ARBA00004123"/>
    </source>
</evidence>
<accession>A0A1A9VC80</accession>
<dbReference type="Pfam" id="PF11894">
    <property type="entry name" value="Nup192"/>
    <property type="match status" value="1"/>
</dbReference>
<evidence type="ECO:0000313" key="6">
    <source>
        <dbReference type="Proteomes" id="UP000078200"/>
    </source>
</evidence>
<dbReference type="PANTHER" id="PTHR31344:SF0">
    <property type="entry name" value="NUCLEAR PORE COMPLEX PROTEIN NUP205"/>
    <property type="match status" value="1"/>
</dbReference>
<dbReference type="GO" id="GO:0017056">
    <property type="term" value="F:structural constituent of nuclear pore"/>
    <property type="evidence" value="ECO:0007669"/>
    <property type="project" value="TreeGrafter"/>
</dbReference>
<proteinExistence type="inferred from homology"/>